<dbReference type="Proteomes" id="UP000503640">
    <property type="component" value="Unassembled WGS sequence"/>
</dbReference>
<sequence>MATKALFLLFSLLAAPAFAEEHAPRPRVVFQGNVLYDELVYLSVLDLPRNARADPALARTVAAKLRSFLRRAGYELATVHAEVQGDQIAVRMDEGRLDKIVILGRSDIETIRFRLELSMPAGVFNRPALERQLRLLAARFRLQEYSYQLIPVGEQEGEEPTLDEPELVVTVPGEGEAPVVSGTRLRPGQKYELHILIASSPWSRGFSPDLSLDSPEGLGAGGHYRGQDRVLTDDRWEFRVRAAGNLRQHLDSDSSRPVLTRLLGQGRWFSPPVWTDSLRPSLTVRADMLSLQRSDLRLDDFHQATFAASLDASLFSPRLTVGLGLGVERRLLFSLVKATGANPLIDQTPRAQTRPYGEALARLVFNPGELRTDRKHTLDLEARAYTGSPSSDPAVWLRSSYQRRFPFGWHELWWQAHGTLLAGEVLFPDEESVGSHLHGFAGSDFARKLGSTGLEFRYSLLRDVIKVGAFYDQVLFGAIDRTTMVESLGAGGAGGPALHLLLADQFQIDVYLALGWSTTGATGFSPALTLRQVY</sequence>
<keyword evidence="3" id="KW-1185">Reference proteome</keyword>
<comment type="caution">
    <text evidence="2">The sequence shown here is derived from an EMBL/GenBank/DDBJ whole genome shotgun (WGS) entry which is preliminary data.</text>
</comment>
<feature type="chain" id="PRO_5029614606" evidence="1">
    <location>
        <begin position="20"/>
        <end position="534"/>
    </location>
</feature>
<evidence type="ECO:0000313" key="2">
    <source>
        <dbReference type="EMBL" id="GEJ58592.1"/>
    </source>
</evidence>
<evidence type="ECO:0000313" key="3">
    <source>
        <dbReference type="Proteomes" id="UP000503640"/>
    </source>
</evidence>
<gene>
    <name evidence="2" type="ORF">AMYX_33330</name>
</gene>
<organism evidence="2 3">
    <name type="scientific">Anaeromyxobacter diazotrophicus</name>
    <dbReference type="NCBI Taxonomy" id="2590199"/>
    <lineage>
        <taxon>Bacteria</taxon>
        <taxon>Pseudomonadati</taxon>
        <taxon>Myxococcota</taxon>
        <taxon>Myxococcia</taxon>
        <taxon>Myxococcales</taxon>
        <taxon>Cystobacterineae</taxon>
        <taxon>Anaeromyxobacteraceae</taxon>
        <taxon>Anaeromyxobacter</taxon>
    </lineage>
</organism>
<evidence type="ECO:0000256" key="1">
    <source>
        <dbReference type="SAM" id="SignalP"/>
    </source>
</evidence>
<dbReference type="RefSeq" id="WP_176067291.1">
    <property type="nucleotide sequence ID" value="NZ_BJTG01000008.1"/>
</dbReference>
<dbReference type="AlphaFoldDB" id="A0A7I9VQA4"/>
<name>A0A7I9VQA4_9BACT</name>
<reference evidence="3" key="1">
    <citation type="journal article" date="2020" name="Appl. Environ. Microbiol.">
        <title>Diazotrophic Anaeromyxobacter Isolates from Soils.</title>
        <authorList>
            <person name="Masuda Y."/>
            <person name="Yamanaka H."/>
            <person name="Xu Z.X."/>
            <person name="Shiratori Y."/>
            <person name="Aono T."/>
            <person name="Amachi S."/>
            <person name="Senoo K."/>
            <person name="Itoh H."/>
        </authorList>
    </citation>
    <scope>NUCLEOTIDE SEQUENCE [LARGE SCALE GENOMIC DNA]</scope>
    <source>
        <strain evidence="3">R267</strain>
    </source>
</reference>
<keyword evidence="1" id="KW-0732">Signal</keyword>
<dbReference type="EMBL" id="BJTG01000008">
    <property type="protein sequence ID" value="GEJ58592.1"/>
    <property type="molecule type" value="Genomic_DNA"/>
</dbReference>
<proteinExistence type="predicted"/>
<accession>A0A7I9VQA4</accession>
<feature type="signal peptide" evidence="1">
    <location>
        <begin position="1"/>
        <end position="19"/>
    </location>
</feature>
<protein>
    <submittedName>
        <fullName evidence="2">Uncharacterized protein</fullName>
    </submittedName>
</protein>